<keyword evidence="2" id="KW-0808">Transferase</keyword>
<dbReference type="PANTHER" id="PTHR43190">
    <property type="entry name" value="N-ACETYL-D-GLUCOSAMINE KINASE"/>
    <property type="match status" value="1"/>
</dbReference>
<dbReference type="Gene3D" id="3.30.420.40">
    <property type="match status" value="2"/>
</dbReference>
<dbReference type="InterPro" id="IPR002731">
    <property type="entry name" value="ATPase_BadF"/>
</dbReference>
<dbReference type="CDD" id="cd24082">
    <property type="entry name" value="ASKHA_NBD_GspK-like"/>
    <property type="match status" value="1"/>
</dbReference>
<dbReference type="SUPFAM" id="SSF53067">
    <property type="entry name" value="Actin-like ATPase domain"/>
    <property type="match status" value="2"/>
</dbReference>
<proteinExistence type="predicted"/>
<accession>A0A127QGI6</accession>
<dbReference type="EMBL" id="CP013235">
    <property type="protein sequence ID" value="AMP09178.1"/>
    <property type="molecule type" value="Genomic_DNA"/>
</dbReference>
<gene>
    <name evidence="2" type="primary">nagK1</name>
    <name evidence="2" type="ORF">CAter282_1389</name>
</gene>
<dbReference type="RefSeq" id="WP_061537057.1">
    <property type="nucleotide sequence ID" value="NZ_CP013235.1"/>
</dbReference>
<dbReference type="GO" id="GO:0016301">
    <property type="term" value="F:kinase activity"/>
    <property type="evidence" value="ECO:0007669"/>
    <property type="project" value="UniProtKB-KW"/>
</dbReference>
<dbReference type="Proteomes" id="UP000071778">
    <property type="component" value="Chromosome"/>
</dbReference>
<dbReference type="InterPro" id="IPR052519">
    <property type="entry name" value="Euk-type_GlcNAc_Kinase"/>
</dbReference>
<evidence type="ECO:0000259" key="1">
    <source>
        <dbReference type="Pfam" id="PF01869"/>
    </source>
</evidence>
<sequence>MIEYLIGVDGGGTGTRVRIARNDNVGTVLALGSSGPSGLMHGAEQAWSAIMQALNSAFGAAGVMRPALERMAIGLGLAGVNNRQWAAEFTAKNPGFGDAVVETDAFTTLVGAHQGRPGVIIAIGTGSVGEVLTADGRRREVGGWGFPASDEAGGAWLGMRAITHAQQVLDGRAPGSDFARAIMHFCGANCGGLFDSHRDSMFAWLSTASQTSYAQLAPLVIAHAESDPTARRMMREAGQEVARIAAALDPSGQLPIALCGGIAAHLYAYLPEPLSTLVIKPHADAAAGALRLIDQKIKGKQTC</sequence>
<evidence type="ECO:0000313" key="2">
    <source>
        <dbReference type="EMBL" id="AMP09178.1"/>
    </source>
</evidence>
<protein>
    <submittedName>
        <fullName evidence="2">Putative N-acetylglucosamine kinase</fullName>
    </submittedName>
</protein>
<reference evidence="2 3" key="1">
    <citation type="submission" date="2015-11" db="EMBL/GenBank/DDBJ databases">
        <title>Exploring the genomic traits of fungus-feeding bacterial genus Collimonas.</title>
        <authorList>
            <person name="Song C."/>
            <person name="Schmidt R."/>
            <person name="de Jager V."/>
            <person name="Krzyzanowska D."/>
            <person name="Jongedijk E."/>
            <person name="Cankar K."/>
            <person name="Beekwilder J."/>
            <person name="van Veen A."/>
            <person name="de Boer W."/>
            <person name="van Veen J.A."/>
            <person name="Garbeva P."/>
        </authorList>
    </citation>
    <scope>NUCLEOTIDE SEQUENCE [LARGE SCALE GENOMIC DNA]</scope>
    <source>
        <strain evidence="2 3">Ter282</strain>
    </source>
</reference>
<organism evidence="2 3">
    <name type="scientific">Collimonas arenae</name>
    <dbReference type="NCBI Taxonomy" id="279058"/>
    <lineage>
        <taxon>Bacteria</taxon>
        <taxon>Pseudomonadati</taxon>
        <taxon>Pseudomonadota</taxon>
        <taxon>Betaproteobacteria</taxon>
        <taxon>Burkholderiales</taxon>
        <taxon>Oxalobacteraceae</taxon>
        <taxon>Collimonas</taxon>
    </lineage>
</organism>
<evidence type="ECO:0000313" key="3">
    <source>
        <dbReference type="Proteomes" id="UP000071778"/>
    </source>
</evidence>
<dbReference type="InterPro" id="IPR043129">
    <property type="entry name" value="ATPase_NBD"/>
</dbReference>
<feature type="domain" description="ATPase BadF/BadG/BcrA/BcrD type" evidence="1">
    <location>
        <begin position="6"/>
        <end position="265"/>
    </location>
</feature>
<keyword evidence="2" id="KW-0418">Kinase</keyword>
<dbReference type="PANTHER" id="PTHR43190:SF3">
    <property type="entry name" value="N-ACETYL-D-GLUCOSAMINE KINASE"/>
    <property type="match status" value="1"/>
</dbReference>
<dbReference type="PATRIC" id="fig|279058.18.peg.1375"/>
<dbReference type="Pfam" id="PF01869">
    <property type="entry name" value="BcrAD_BadFG"/>
    <property type="match status" value="1"/>
</dbReference>
<keyword evidence="3" id="KW-1185">Reference proteome</keyword>
<dbReference type="AlphaFoldDB" id="A0A127QGI6"/>
<name>A0A127QGI6_9BURK</name>